<feature type="region of interest" description="Disordered" evidence="1">
    <location>
        <begin position="163"/>
        <end position="186"/>
    </location>
</feature>
<feature type="compositionally biased region" description="Basic residues" evidence="1">
    <location>
        <begin position="70"/>
        <end position="88"/>
    </location>
</feature>
<evidence type="ECO:0000256" key="1">
    <source>
        <dbReference type="SAM" id="MobiDB-lite"/>
    </source>
</evidence>
<keyword evidence="2" id="KW-0732">Signal</keyword>
<sequence length="186" mass="20879">MGTEGIYLILNITTVMALITSDLNKQNKMQGFRGFKLQVWESSDYKNMLSSNKIYPATRNGVHEVVSKPKTRSHVRSTKTSKRSKRNVFNRTGGLCPQPNISELCEEDMTTSANITSQHLKCVNIVENNNTRGLSSMQNDQIPKNKKIEHSVLLPRPLRFDGNSPLGISKSVSPIKTAKYDREPSV</sequence>
<accession>A0A7S3KQ37</accession>
<dbReference type="EMBL" id="HBIK01031935">
    <property type="protein sequence ID" value="CAE0389987.1"/>
    <property type="molecule type" value="Transcribed_RNA"/>
</dbReference>
<gene>
    <name evidence="3" type="ORF">ECRA1380_LOCUS14963</name>
</gene>
<name>A0A7S3KQ37_EUPCR</name>
<evidence type="ECO:0000256" key="2">
    <source>
        <dbReference type="SAM" id="SignalP"/>
    </source>
</evidence>
<protein>
    <submittedName>
        <fullName evidence="3">Uncharacterized protein</fullName>
    </submittedName>
</protein>
<evidence type="ECO:0000313" key="3">
    <source>
        <dbReference type="EMBL" id="CAE0389987.1"/>
    </source>
</evidence>
<reference evidence="3" key="1">
    <citation type="submission" date="2021-01" db="EMBL/GenBank/DDBJ databases">
        <authorList>
            <person name="Corre E."/>
            <person name="Pelletier E."/>
            <person name="Niang G."/>
            <person name="Scheremetjew M."/>
            <person name="Finn R."/>
            <person name="Kale V."/>
            <person name="Holt S."/>
            <person name="Cochrane G."/>
            <person name="Meng A."/>
            <person name="Brown T."/>
            <person name="Cohen L."/>
        </authorList>
    </citation>
    <scope>NUCLEOTIDE SEQUENCE</scope>
    <source>
        <strain evidence="3">CT5</strain>
    </source>
</reference>
<feature type="chain" id="PRO_5031309443" evidence="2">
    <location>
        <begin position="18"/>
        <end position="186"/>
    </location>
</feature>
<feature type="signal peptide" evidence="2">
    <location>
        <begin position="1"/>
        <end position="17"/>
    </location>
</feature>
<organism evidence="3">
    <name type="scientific">Euplotes crassus</name>
    <dbReference type="NCBI Taxonomy" id="5936"/>
    <lineage>
        <taxon>Eukaryota</taxon>
        <taxon>Sar</taxon>
        <taxon>Alveolata</taxon>
        <taxon>Ciliophora</taxon>
        <taxon>Intramacronucleata</taxon>
        <taxon>Spirotrichea</taxon>
        <taxon>Hypotrichia</taxon>
        <taxon>Euplotida</taxon>
        <taxon>Euplotidae</taxon>
        <taxon>Moneuplotes</taxon>
    </lineage>
</organism>
<dbReference type="AlphaFoldDB" id="A0A7S3KQ37"/>
<feature type="region of interest" description="Disordered" evidence="1">
    <location>
        <begin position="70"/>
        <end position="93"/>
    </location>
</feature>
<proteinExistence type="predicted"/>